<dbReference type="InterPro" id="IPR046491">
    <property type="entry name" value="DUF6584"/>
</dbReference>
<dbReference type="EMBL" id="CP019288">
    <property type="protein sequence ID" value="QHI35511.1"/>
    <property type="molecule type" value="Genomic_DNA"/>
</dbReference>
<reference evidence="2 3" key="1">
    <citation type="journal article" date="2013" name="Int. J. Syst. Evol. Microbiol.">
        <title>Kordia antarctica sp. nov., isolated from Antarctic seawater.</title>
        <authorList>
            <person name="Baek K."/>
            <person name="Choi A."/>
            <person name="Kang I."/>
            <person name="Lee K."/>
            <person name="Cho J.C."/>
        </authorList>
    </citation>
    <scope>NUCLEOTIDE SEQUENCE [LARGE SCALE GENOMIC DNA]</scope>
    <source>
        <strain evidence="2 3">IMCC3317</strain>
    </source>
</reference>
<dbReference type="KEGG" id="kan:IMCC3317_08570"/>
<keyword evidence="1" id="KW-1133">Transmembrane helix</keyword>
<proteinExistence type="predicted"/>
<keyword evidence="1" id="KW-0472">Membrane</keyword>
<sequence length="174" mass="20281">MKEKLVKIQSDIDKGLKFKSSDRLRNLINENPNETELWNQLAELYYESGFLDAAGKYWILTEPTNDRIKKSVEIYEKSVNYSGCQILQEIKFRGDKTKLSEFAKKKLSELESDSKKKTNRIPNFLPRTNNFKSKDKDYKKTFNEKLFGFLFFGILAGIGILIIIGIATVFDWIF</sequence>
<accession>A0A7L4ZGF7</accession>
<dbReference type="Proteomes" id="UP000464657">
    <property type="component" value="Chromosome"/>
</dbReference>
<organism evidence="2 3">
    <name type="scientific">Kordia antarctica</name>
    <dbReference type="NCBI Taxonomy" id="1218801"/>
    <lineage>
        <taxon>Bacteria</taxon>
        <taxon>Pseudomonadati</taxon>
        <taxon>Bacteroidota</taxon>
        <taxon>Flavobacteriia</taxon>
        <taxon>Flavobacteriales</taxon>
        <taxon>Flavobacteriaceae</taxon>
        <taxon>Kordia</taxon>
    </lineage>
</organism>
<keyword evidence="3" id="KW-1185">Reference proteome</keyword>
<gene>
    <name evidence="2" type="ORF">IMCC3317_08570</name>
</gene>
<dbReference type="RefSeq" id="WP_160128251.1">
    <property type="nucleotide sequence ID" value="NZ_CP019288.1"/>
</dbReference>
<feature type="transmembrane region" description="Helical" evidence="1">
    <location>
        <begin position="146"/>
        <end position="170"/>
    </location>
</feature>
<name>A0A7L4ZGF7_9FLAO</name>
<dbReference type="Pfam" id="PF20225">
    <property type="entry name" value="DUF6584"/>
    <property type="match status" value="1"/>
</dbReference>
<dbReference type="OrthoDB" id="1377220at2"/>
<keyword evidence="1" id="KW-0812">Transmembrane</keyword>
<evidence type="ECO:0008006" key="4">
    <source>
        <dbReference type="Google" id="ProtNLM"/>
    </source>
</evidence>
<evidence type="ECO:0000313" key="3">
    <source>
        <dbReference type="Proteomes" id="UP000464657"/>
    </source>
</evidence>
<evidence type="ECO:0000313" key="2">
    <source>
        <dbReference type="EMBL" id="QHI35511.1"/>
    </source>
</evidence>
<dbReference type="AlphaFoldDB" id="A0A7L4ZGF7"/>
<protein>
    <recommendedName>
        <fullName evidence="4">Tetratricopeptide repeat protein</fullName>
    </recommendedName>
</protein>
<evidence type="ECO:0000256" key="1">
    <source>
        <dbReference type="SAM" id="Phobius"/>
    </source>
</evidence>